<proteinExistence type="predicted"/>
<dbReference type="PROSITE" id="PS51819">
    <property type="entry name" value="VOC"/>
    <property type="match status" value="1"/>
</dbReference>
<dbReference type="InterPro" id="IPR029068">
    <property type="entry name" value="Glyas_Bleomycin-R_OHBP_Dase"/>
</dbReference>
<organism evidence="2 3">
    <name type="scientific">Pseudonocardia autotrophica</name>
    <name type="common">Amycolata autotrophica</name>
    <name type="synonym">Nocardia autotrophica</name>
    <dbReference type="NCBI Taxonomy" id="2074"/>
    <lineage>
        <taxon>Bacteria</taxon>
        <taxon>Bacillati</taxon>
        <taxon>Actinomycetota</taxon>
        <taxon>Actinomycetes</taxon>
        <taxon>Pseudonocardiales</taxon>
        <taxon>Pseudonocardiaceae</taxon>
        <taxon>Pseudonocardia</taxon>
    </lineage>
</organism>
<feature type="domain" description="VOC" evidence="1">
    <location>
        <begin position="10"/>
        <end position="144"/>
    </location>
</feature>
<evidence type="ECO:0000313" key="3">
    <source>
        <dbReference type="Proteomes" id="UP000194360"/>
    </source>
</evidence>
<dbReference type="RefSeq" id="WP_085912811.1">
    <property type="nucleotide sequence ID" value="NZ_AP018920.1"/>
</dbReference>
<reference evidence="2 3" key="1">
    <citation type="submission" date="2016-09" db="EMBL/GenBank/DDBJ databases">
        <title>Pseudonocardia autotrophica DSM535, a candidate organism with high potential of specific P450 cytochromes.</title>
        <authorList>
            <person name="Grumaz C."/>
            <person name="Vainshtein Y."/>
            <person name="Kirstahler P."/>
            <person name="Sohn K."/>
        </authorList>
    </citation>
    <scope>NUCLEOTIDE SEQUENCE [LARGE SCALE GENOMIC DNA]</scope>
    <source>
        <strain evidence="2 3">DSM 535</strain>
    </source>
</reference>
<dbReference type="SUPFAM" id="SSF54593">
    <property type="entry name" value="Glyoxalase/Bleomycin resistance protein/Dihydroxybiphenyl dioxygenase"/>
    <property type="match status" value="1"/>
</dbReference>
<protein>
    <recommendedName>
        <fullName evidence="1">VOC domain-containing protein</fullName>
    </recommendedName>
</protein>
<dbReference type="OrthoDB" id="5185674at2"/>
<accession>A0A1Y2N054</accession>
<dbReference type="Pfam" id="PF13669">
    <property type="entry name" value="Glyoxalase_4"/>
    <property type="match status" value="1"/>
</dbReference>
<evidence type="ECO:0000313" key="2">
    <source>
        <dbReference type="EMBL" id="OSY40800.1"/>
    </source>
</evidence>
<dbReference type="Proteomes" id="UP000194360">
    <property type="component" value="Unassembled WGS sequence"/>
</dbReference>
<sequence length="160" mass="17662">MSTAQPGPRIIWHAGFIVDDLDAAKAELTAGIGLTWAPDHDIRGQRLDGPDGQSWTLDSRVCFSTDLPLSVELIEPTAGTPNVRRGGSAFHHLGYWDTDLVAEEHRLAELGYGCVMFRDDPEQALRRILVTEGPYDILLEATNALVKRPGLEAFYPEGHR</sequence>
<gene>
    <name evidence="2" type="ORF">BG845_02559</name>
</gene>
<dbReference type="AlphaFoldDB" id="A0A1Y2N054"/>
<dbReference type="Gene3D" id="3.10.180.10">
    <property type="entry name" value="2,3-Dihydroxybiphenyl 1,2-Dioxygenase, domain 1"/>
    <property type="match status" value="1"/>
</dbReference>
<dbReference type="InterPro" id="IPR037523">
    <property type="entry name" value="VOC_core"/>
</dbReference>
<name>A0A1Y2N054_PSEAH</name>
<dbReference type="EMBL" id="MIGB01000011">
    <property type="protein sequence ID" value="OSY40800.1"/>
    <property type="molecule type" value="Genomic_DNA"/>
</dbReference>
<keyword evidence="3" id="KW-1185">Reference proteome</keyword>
<evidence type="ECO:0000259" key="1">
    <source>
        <dbReference type="PROSITE" id="PS51819"/>
    </source>
</evidence>
<comment type="caution">
    <text evidence="2">The sequence shown here is derived from an EMBL/GenBank/DDBJ whole genome shotgun (WGS) entry which is preliminary data.</text>
</comment>
<dbReference type="STRING" id="2074.BG845_02559"/>